<reference evidence="5" key="1">
    <citation type="journal article" date="2015" name="Genome Announc.">
        <title>Draft Genome Sequence of Anaerolineae Strain TC1, a Novel Isolate from a Methanogenic Wastewater Treatment System.</title>
        <authorList>
            <person name="Matsuura N."/>
            <person name="Tourlousse D.M."/>
            <person name="Sun L."/>
            <person name="Toyonaga M."/>
            <person name="Kuroda K."/>
            <person name="Ohashi A."/>
            <person name="Cruz R."/>
            <person name="Yamaguchi T."/>
            <person name="Sekiguchi Y."/>
        </authorList>
    </citation>
    <scope>NUCLEOTIDE SEQUENCE [LARGE SCALE GENOMIC DNA]</scope>
    <source>
        <strain evidence="5">TC1</strain>
    </source>
</reference>
<dbReference type="RefSeq" id="WP_062278117.1">
    <property type="nucleotide sequence ID" value="NZ_DF968180.1"/>
</dbReference>
<protein>
    <submittedName>
        <fullName evidence="5">Transcriptional regulator, LacI family</fullName>
    </submittedName>
</protein>
<dbReference type="SUPFAM" id="SSF47413">
    <property type="entry name" value="lambda repressor-like DNA-binding domains"/>
    <property type="match status" value="1"/>
</dbReference>
<dbReference type="Proteomes" id="UP000053370">
    <property type="component" value="Unassembled WGS sequence"/>
</dbReference>
<dbReference type="CDD" id="cd01392">
    <property type="entry name" value="HTH_LacI"/>
    <property type="match status" value="1"/>
</dbReference>
<dbReference type="CDD" id="cd06267">
    <property type="entry name" value="PBP1_LacI_sugar_binding-like"/>
    <property type="match status" value="1"/>
</dbReference>
<dbReference type="Gene3D" id="3.40.50.2300">
    <property type="match status" value="2"/>
</dbReference>
<dbReference type="SMART" id="SM00354">
    <property type="entry name" value="HTH_LACI"/>
    <property type="match status" value="1"/>
</dbReference>
<name>A0A0K8PA85_9CHLR</name>
<keyword evidence="1" id="KW-0805">Transcription regulation</keyword>
<keyword evidence="3" id="KW-0804">Transcription</keyword>
<dbReference type="InterPro" id="IPR010982">
    <property type="entry name" value="Lambda_DNA-bd_dom_sf"/>
</dbReference>
<evidence type="ECO:0000256" key="2">
    <source>
        <dbReference type="ARBA" id="ARBA00023125"/>
    </source>
</evidence>
<dbReference type="Pfam" id="PF00356">
    <property type="entry name" value="LacI"/>
    <property type="match status" value="1"/>
</dbReference>
<evidence type="ECO:0000313" key="6">
    <source>
        <dbReference type="Proteomes" id="UP000053370"/>
    </source>
</evidence>
<evidence type="ECO:0000256" key="1">
    <source>
        <dbReference type="ARBA" id="ARBA00023015"/>
    </source>
</evidence>
<organism evidence="5">
    <name type="scientific">Flexilinea flocculi</name>
    <dbReference type="NCBI Taxonomy" id="1678840"/>
    <lineage>
        <taxon>Bacteria</taxon>
        <taxon>Bacillati</taxon>
        <taxon>Chloroflexota</taxon>
        <taxon>Anaerolineae</taxon>
        <taxon>Anaerolineales</taxon>
        <taxon>Anaerolineaceae</taxon>
        <taxon>Flexilinea</taxon>
    </lineage>
</organism>
<keyword evidence="2" id="KW-0238">DNA-binding</keyword>
<evidence type="ECO:0000256" key="3">
    <source>
        <dbReference type="ARBA" id="ARBA00023163"/>
    </source>
</evidence>
<dbReference type="InterPro" id="IPR000843">
    <property type="entry name" value="HTH_LacI"/>
</dbReference>
<dbReference type="AlphaFoldDB" id="A0A0K8PA85"/>
<dbReference type="PROSITE" id="PS50932">
    <property type="entry name" value="HTH_LACI_2"/>
    <property type="match status" value="1"/>
</dbReference>
<keyword evidence="6" id="KW-1185">Reference proteome</keyword>
<dbReference type="PROSITE" id="PS00356">
    <property type="entry name" value="HTH_LACI_1"/>
    <property type="match status" value="1"/>
</dbReference>
<evidence type="ECO:0000313" key="5">
    <source>
        <dbReference type="EMBL" id="GAP39568.1"/>
    </source>
</evidence>
<dbReference type="GO" id="GO:0003700">
    <property type="term" value="F:DNA-binding transcription factor activity"/>
    <property type="evidence" value="ECO:0007669"/>
    <property type="project" value="TreeGrafter"/>
</dbReference>
<dbReference type="GO" id="GO:0000976">
    <property type="term" value="F:transcription cis-regulatory region binding"/>
    <property type="evidence" value="ECO:0007669"/>
    <property type="project" value="TreeGrafter"/>
</dbReference>
<feature type="domain" description="HTH lacI-type" evidence="4">
    <location>
        <begin position="1"/>
        <end position="55"/>
    </location>
</feature>
<dbReference type="PRINTS" id="PR00036">
    <property type="entry name" value="HTHLACI"/>
</dbReference>
<dbReference type="EMBL" id="DF968180">
    <property type="protein sequence ID" value="GAP39568.1"/>
    <property type="molecule type" value="Genomic_DNA"/>
</dbReference>
<dbReference type="InterPro" id="IPR046335">
    <property type="entry name" value="LacI/GalR-like_sensor"/>
</dbReference>
<dbReference type="Gene3D" id="1.10.260.40">
    <property type="entry name" value="lambda repressor-like DNA-binding domains"/>
    <property type="match status" value="1"/>
</dbReference>
<dbReference type="PANTHER" id="PTHR30146">
    <property type="entry name" value="LACI-RELATED TRANSCRIPTIONAL REPRESSOR"/>
    <property type="match status" value="1"/>
</dbReference>
<accession>A0A0K8PA85</accession>
<dbReference type="SUPFAM" id="SSF53822">
    <property type="entry name" value="Periplasmic binding protein-like I"/>
    <property type="match status" value="1"/>
</dbReference>
<proteinExistence type="predicted"/>
<gene>
    <name evidence="5" type="ORF">ATC1_1298</name>
</gene>
<dbReference type="STRING" id="1678840.ATC1_1298"/>
<dbReference type="Pfam" id="PF13377">
    <property type="entry name" value="Peripla_BP_3"/>
    <property type="match status" value="1"/>
</dbReference>
<dbReference type="InterPro" id="IPR028082">
    <property type="entry name" value="Peripla_BP_I"/>
</dbReference>
<dbReference type="OrthoDB" id="47944at2"/>
<sequence>MKINDIAKLAGVSTATVSRVLNNKNCVDPNTRDKILKIVNDHNFQPNMIAKGLASQKTYTIGVAIPDIVNPFYPEVFRGIEDISSVYGYMTIYLNTDYDVMTERKALSLLRNGRVDGLIVALSNRVIDECIAMVSMQYPIVMFGQLMDEVKCPKVGCNNFSSAYTITEYLINSGHKKIAHIAGHKETYTGIQRINGYLSAMENYRLRVEPEWIVSTNYFKNDAYIKTKELIDNKVDITAIFAANDSMVVGCYKAILEAGLKIPDDISFVGHDDIELATILQPALTTMRQEKRKIGNIAAHQLFSAIENQANNKKIEENIVIVPTTLIERDSVKKLS</sequence>
<evidence type="ECO:0000259" key="4">
    <source>
        <dbReference type="PROSITE" id="PS50932"/>
    </source>
</evidence>
<dbReference type="PANTHER" id="PTHR30146:SF109">
    <property type="entry name" value="HTH-TYPE TRANSCRIPTIONAL REGULATOR GALS"/>
    <property type="match status" value="1"/>
</dbReference>